<feature type="transmembrane region" description="Helical" evidence="8">
    <location>
        <begin position="281"/>
        <end position="307"/>
    </location>
</feature>
<evidence type="ECO:0000256" key="5">
    <source>
        <dbReference type="ARBA" id="ARBA00022692"/>
    </source>
</evidence>
<comment type="subcellular location">
    <subcellularLocation>
        <location evidence="1">Cell membrane</location>
        <topology evidence="1">Multi-pass membrane protein</topology>
    </subcellularLocation>
</comment>
<evidence type="ECO:0000256" key="7">
    <source>
        <dbReference type="ARBA" id="ARBA00023136"/>
    </source>
</evidence>
<keyword evidence="5 8" id="KW-0812">Transmembrane</keyword>
<evidence type="ECO:0000256" key="2">
    <source>
        <dbReference type="ARBA" id="ARBA00007935"/>
    </source>
</evidence>
<evidence type="ECO:0000256" key="4">
    <source>
        <dbReference type="ARBA" id="ARBA00022475"/>
    </source>
</evidence>
<keyword evidence="10" id="KW-1185">Reference proteome</keyword>
<feature type="transmembrane region" description="Helical" evidence="8">
    <location>
        <begin position="162"/>
        <end position="181"/>
    </location>
</feature>
<dbReference type="OrthoDB" id="4455417at2"/>
<feature type="transmembrane region" description="Helical" evidence="8">
    <location>
        <begin position="24"/>
        <end position="44"/>
    </location>
</feature>
<dbReference type="PANTHER" id="PTHR30472">
    <property type="entry name" value="FERRIC ENTEROBACTIN TRANSPORT SYSTEM PERMEASE PROTEIN"/>
    <property type="match status" value="1"/>
</dbReference>
<dbReference type="Proteomes" id="UP000011760">
    <property type="component" value="Chromosome"/>
</dbReference>
<sequence length="347" mass="35863">MSTTTSTLALEIKRQRAKRNSRRALITVALGVATLSVFAFSLMWGEVFYSPAQVIQVLSGQQVPGASYSVGVLRLPRATMGLAAGMAFGAAGIIFQTLLRNQLASPDIIGISSGASAAGVICIVFFGLSQSLVSVIALLAALAVALLIYLVSYRGGFSPTRLILTGIGIAAMLNSLVSYSLSKADTWDLPTATRWLSGSLNGATWERTLPLLCTAAVLIPLLLAFSRNLNILRLGNDSALGLGVNTNRTRLIVIIAAVALIAVATAACGPIAFVAFVSGPIAARLLGAGGSLILPSAFIGGLVVLSADLIGQYFLGTRYPVGVVTGALGAPFLIYLLIRSNRAGASL</sequence>
<dbReference type="KEGG" id="ccn:H924_03085"/>
<organism evidence="9 10">
    <name type="scientific">Corynebacterium callunae DSM 20147</name>
    <dbReference type="NCBI Taxonomy" id="1121353"/>
    <lineage>
        <taxon>Bacteria</taxon>
        <taxon>Bacillati</taxon>
        <taxon>Actinomycetota</taxon>
        <taxon>Actinomycetes</taxon>
        <taxon>Mycobacteriales</taxon>
        <taxon>Corynebacteriaceae</taxon>
        <taxon>Corynebacterium</taxon>
    </lineage>
</organism>
<keyword evidence="7 8" id="KW-0472">Membrane</keyword>
<evidence type="ECO:0008006" key="11">
    <source>
        <dbReference type="Google" id="ProtNLM"/>
    </source>
</evidence>
<dbReference type="PANTHER" id="PTHR30472:SF24">
    <property type="entry name" value="FERRIC ENTEROBACTIN TRANSPORT SYSTEM PERMEASE PROTEIN FEPG"/>
    <property type="match status" value="1"/>
</dbReference>
<evidence type="ECO:0000313" key="9">
    <source>
        <dbReference type="EMBL" id="AGG66067.1"/>
    </source>
</evidence>
<feature type="transmembrane region" description="Helical" evidence="8">
    <location>
        <begin position="251"/>
        <end position="275"/>
    </location>
</feature>
<dbReference type="GO" id="GO:0022857">
    <property type="term" value="F:transmembrane transporter activity"/>
    <property type="evidence" value="ECO:0007669"/>
    <property type="project" value="InterPro"/>
</dbReference>
<evidence type="ECO:0000256" key="8">
    <source>
        <dbReference type="SAM" id="Phobius"/>
    </source>
</evidence>
<accession>M1USH6</accession>
<protein>
    <recommendedName>
        <fullName evidence="11">ABC transporter permease</fullName>
    </recommendedName>
</protein>
<gene>
    <name evidence="9" type="ORF">H924_03085</name>
</gene>
<feature type="transmembrane region" description="Helical" evidence="8">
    <location>
        <begin position="319"/>
        <end position="338"/>
    </location>
</feature>
<dbReference type="GO" id="GO:0005886">
    <property type="term" value="C:plasma membrane"/>
    <property type="evidence" value="ECO:0007669"/>
    <property type="project" value="UniProtKB-SubCell"/>
</dbReference>
<name>M1USH6_9CORY</name>
<dbReference type="EMBL" id="CP004354">
    <property type="protein sequence ID" value="AGG66067.1"/>
    <property type="molecule type" value="Genomic_DNA"/>
</dbReference>
<keyword evidence="3" id="KW-0813">Transport</keyword>
<dbReference type="InterPro" id="IPR000522">
    <property type="entry name" value="ABC_transptr_permease_BtuC"/>
</dbReference>
<keyword evidence="4" id="KW-1003">Cell membrane</keyword>
<dbReference type="SUPFAM" id="SSF81345">
    <property type="entry name" value="ABC transporter involved in vitamin B12 uptake, BtuC"/>
    <property type="match status" value="1"/>
</dbReference>
<dbReference type="RefSeq" id="WP_015650505.1">
    <property type="nucleotide sequence ID" value="NC_020506.1"/>
</dbReference>
<feature type="transmembrane region" description="Helical" evidence="8">
    <location>
        <begin position="132"/>
        <end position="150"/>
    </location>
</feature>
<comment type="similarity">
    <text evidence="2">Belongs to the binding-protein-dependent transport system permease family. FecCD subfamily.</text>
</comment>
<evidence type="ECO:0000256" key="1">
    <source>
        <dbReference type="ARBA" id="ARBA00004651"/>
    </source>
</evidence>
<dbReference type="PATRIC" id="fig|1121353.3.peg.638"/>
<evidence type="ECO:0000256" key="3">
    <source>
        <dbReference type="ARBA" id="ARBA00022448"/>
    </source>
</evidence>
<dbReference type="AlphaFoldDB" id="M1USH6"/>
<reference evidence="9 10" key="1">
    <citation type="submission" date="2013-02" db="EMBL/GenBank/DDBJ databases">
        <title>The complete genome sequence of Corynebacterium callunae DSM 20147.</title>
        <authorList>
            <person name="Ruckert C."/>
            <person name="Albersmeier A."/>
            <person name="Kalinowski J."/>
        </authorList>
    </citation>
    <scope>NUCLEOTIDE SEQUENCE [LARGE SCALE GENOMIC DNA]</scope>
    <source>
        <strain evidence="9 10">DSM 20147</strain>
    </source>
</reference>
<dbReference type="Gene3D" id="1.10.3470.10">
    <property type="entry name" value="ABC transporter involved in vitamin B12 uptake, BtuC"/>
    <property type="match status" value="1"/>
</dbReference>
<dbReference type="CDD" id="cd06550">
    <property type="entry name" value="TM_ABC_iron-siderophores_like"/>
    <property type="match status" value="1"/>
</dbReference>
<evidence type="ECO:0000256" key="6">
    <source>
        <dbReference type="ARBA" id="ARBA00022989"/>
    </source>
</evidence>
<feature type="transmembrane region" description="Helical" evidence="8">
    <location>
        <begin position="108"/>
        <end position="126"/>
    </location>
</feature>
<evidence type="ECO:0000313" key="10">
    <source>
        <dbReference type="Proteomes" id="UP000011760"/>
    </source>
</evidence>
<proteinExistence type="inferred from homology"/>
<dbReference type="Pfam" id="PF01032">
    <property type="entry name" value="FecCD"/>
    <property type="match status" value="1"/>
</dbReference>
<keyword evidence="6 8" id="KW-1133">Transmembrane helix</keyword>
<feature type="transmembrane region" description="Helical" evidence="8">
    <location>
        <begin position="209"/>
        <end position="230"/>
    </location>
</feature>
<dbReference type="InterPro" id="IPR037294">
    <property type="entry name" value="ABC_BtuC-like"/>
</dbReference>
<dbReference type="STRING" id="1121353.H924_03085"/>
<dbReference type="eggNOG" id="COG0609">
    <property type="taxonomic scope" value="Bacteria"/>
</dbReference>
<feature type="transmembrane region" description="Helical" evidence="8">
    <location>
        <begin position="78"/>
        <end position="99"/>
    </location>
</feature>
<dbReference type="GO" id="GO:0033214">
    <property type="term" value="P:siderophore-iron import into cell"/>
    <property type="evidence" value="ECO:0007669"/>
    <property type="project" value="TreeGrafter"/>
</dbReference>
<dbReference type="HOGENOM" id="CLU_013016_1_1_11"/>